<dbReference type="InterPro" id="IPR025132">
    <property type="entry name" value="DUF4058"/>
</dbReference>
<sequence>MPGPVLDDRLEASGLWPDFHTVFVVNLRTHLTRALRPTYTVLAEERVYVAWEDVPPRPVRPDATVTPPRSSESKRKHAATARGVALAPSVERAVPVPDEVREPFVVVRGRDGRVVAVVESLSPNNKRAGHPGRSAYLQKREALLASETHLVEIDLLREGERTPLVDGWPPCTYAVVVARGDRRPLATVYPVQTGEPLPRIAFPLAPGDADLPLDLQEIFERTWIDGDYEGLLEQG</sequence>
<dbReference type="OrthoDB" id="148372at2"/>
<proteinExistence type="predicted"/>
<evidence type="ECO:0000256" key="1">
    <source>
        <dbReference type="SAM" id="MobiDB-lite"/>
    </source>
</evidence>
<dbReference type="AlphaFoldDB" id="A0A0K2SIV2"/>
<dbReference type="KEGG" id="lpil:LIP_1199"/>
<dbReference type="Pfam" id="PF13267">
    <property type="entry name" value="DUF4058"/>
    <property type="match status" value="1"/>
</dbReference>
<evidence type="ECO:0008006" key="4">
    <source>
        <dbReference type="Google" id="ProtNLM"/>
    </source>
</evidence>
<dbReference type="RefSeq" id="WP_068135408.1">
    <property type="nucleotide sequence ID" value="NZ_AP014924.1"/>
</dbReference>
<dbReference type="PATRIC" id="fig|1555112.3.peg.1249"/>
<dbReference type="STRING" id="1555112.LIP_1199"/>
<dbReference type="EMBL" id="AP014924">
    <property type="protein sequence ID" value="BAS27056.1"/>
    <property type="molecule type" value="Genomic_DNA"/>
</dbReference>
<organism evidence="2 3">
    <name type="scientific">Limnochorda pilosa</name>
    <dbReference type="NCBI Taxonomy" id="1555112"/>
    <lineage>
        <taxon>Bacteria</taxon>
        <taxon>Bacillati</taxon>
        <taxon>Bacillota</taxon>
        <taxon>Limnochordia</taxon>
        <taxon>Limnochordales</taxon>
        <taxon>Limnochordaceae</taxon>
        <taxon>Limnochorda</taxon>
    </lineage>
</organism>
<accession>A0A0K2SIV2</accession>
<dbReference type="Proteomes" id="UP000065807">
    <property type="component" value="Chromosome"/>
</dbReference>
<gene>
    <name evidence="2" type="ORF">LIP_1199</name>
</gene>
<protein>
    <recommendedName>
        <fullName evidence="4">DUF4058 family protein</fullName>
    </recommendedName>
</protein>
<feature type="region of interest" description="Disordered" evidence="1">
    <location>
        <begin position="57"/>
        <end position="82"/>
    </location>
</feature>
<evidence type="ECO:0000313" key="3">
    <source>
        <dbReference type="Proteomes" id="UP000065807"/>
    </source>
</evidence>
<name>A0A0K2SIV2_LIMPI</name>
<evidence type="ECO:0000313" key="2">
    <source>
        <dbReference type="EMBL" id="BAS27056.1"/>
    </source>
</evidence>
<reference evidence="3" key="1">
    <citation type="submission" date="2015-07" db="EMBL/GenBank/DDBJ databases">
        <title>Complete genome sequence and phylogenetic analysis of Limnochorda pilosa.</title>
        <authorList>
            <person name="Watanabe M."/>
            <person name="Kojima H."/>
            <person name="Fukui M."/>
        </authorList>
    </citation>
    <scope>NUCLEOTIDE SEQUENCE [LARGE SCALE GENOMIC DNA]</scope>
    <source>
        <strain evidence="3">HC45</strain>
    </source>
</reference>
<reference evidence="3" key="2">
    <citation type="journal article" date="2016" name="Int. J. Syst. Evol. Microbiol.">
        <title>Complete genome sequence and cell structure of Limnochorda pilosa, a Gram-negative spore-former within the phylum Firmicutes.</title>
        <authorList>
            <person name="Watanabe M."/>
            <person name="Kojima H."/>
            <person name="Fukui M."/>
        </authorList>
    </citation>
    <scope>NUCLEOTIDE SEQUENCE [LARGE SCALE GENOMIC DNA]</scope>
    <source>
        <strain evidence="3">HC45</strain>
    </source>
</reference>
<keyword evidence="3" id="KW-1185">Reference proteome</keyword>